<evidence type="ECO:0000313" key="2">
    <source>
        <dbReference type="Proteomes" id="UP000238007"/>
    </source>
</evidence>
<organism evidence="1 2">
    <name type="scientific">Yoonia maritima</name>
    <dbReference type="NCBI Taxonomy" id="1435347"/>
    <lineage>
        <taxon>Bacteria</taxon>
        <taxon>Pseudomonadati</taxon>
        <taxon>Pseudomonadota</taxon>
        <taxon>Alphaproteobacteria</taxon>
        <taxon>Rhodobacterales</taxon>
        <taxon>Paracoccaceae</taxon>
        <taxon>Yoonia</taxon>
    </lineage>
</organism>
<protein>
    <submittedName>
        <fullName evidence="1">Short-subunit dehydrogenase</fullName>
    </submittedName>
</protein>
<dbReference type="PRINTS" id="PR00081">
    <property type="entry name" value="GDHRDH"/>
</dbReference>
<proteinExistence type="predicted"/>
<accession>A0A2T0VXS2</accession>
<dbReference type="Pfam" id="PF13561">
    <property type="entry name" value="adh_short_C2"/>
    <property type="match status" value="1"/>
</dbReference>
<comment type="caution">
    <text evidence="1">The sequence shown here is derived from an EMBL/GenBank/DDBJ whole genome shotgun (WGS) entry which is preliminary data.</text>
</comment>
<dbReference type="InterPro" id="IPR036291">
    <property type="entry name" value="NAD(P)-bd_dom_sf"/>
</dbReference>
<reference evidence="1 2" key="1">
    <citation type="submission" date="2018-03" db="EMBL/GenBank/DDBJ databases">
        <title>Genomic Encyclopedia of Archaeal and Bacterial Type Strains, Phase II (KMG-II): from individual species to whole genera.</title>
        <authorList>
            <person name="Goeker M."/>
        </authorList>
    </citation>
    <scope>NUCLEOTIDE SEQUENCE [LARGE SCALE GENOMIC DNA]</scope>
    <source>
        <strain evidence="1 2">DSM 101533</strain>
    </source>
</reference>
<dbReference type="Proteomes" id="UP000238007">
    <property type="component" value="Unassembled WGS sequence"/>
</dbReference>
<dbReference type="GO" id="GO:0005737">
    <property type="term" value="C:cytoplasm"/>
    <property type="evidence" value="ECO:0007669"/>
    <property type="project" value="TreeGrafter"/>
</dbReference>
<sequence length="221" mass="23370">MENALIIGASGGIGGALADALEARRVSVTALSRSVDGFDVEQPDRADAMLDQITDRYDLIVVALGILAPPGQAPEKSLSAMDHSAMARVFAVNAVGPAIVARHLPRLLQRDTRAVVAVLSARVGSIGDNEIGGWHSYRASKAALNQILRGAAIELKRTHPASICVALHPGTVRTAFTENYAARHKTVSAIKAATDLMHVVDGLLPQQTGGFYDYSGNEVPW</sequence>
<keyword evidence="2" id="KW-1185">Reference proteome</keyword>
<dbReference type="RefSeq" id="WP_106358050.1">
    <property type="nucleotide sequence ID" value="NZ_PVTP01000007.1"/>
</dbReference>
<dbReference type="InterPro" id="IPR051468">
    <property type="entry name" value="Fungal_SecMetab_SDRs"/>
</dbReference>
<dbReference type="AlphaFoldDB" id="A0A2T0VXS2"/>
<dbReference type="InterPro" id="IPR002347">
    <property type="entry name" value="SDR_fam"/>
</dbReference>
<dbReference type="GO" id="GO:0016491">
    <property type="term" value="F:oxidoreductase activity"/>
    <property type="evidence" value="ECO:0007669"/>
    <property type="project" value="TreeGrafter"/>
</dbReference>
<gene>
    <name evidence="1" type="ORF">CLV80_10753</name>
</gene>
<dbReference type="PANTHER" id="PTHR43544">
    <property type="entry name" value="SHORT-CHAIN DEHYDROGENASE/REDUCTASE"/>
    <property type="match status" value="1"/>
</dbReference>
<dbReference type="OrthoDB" id="9785826at2"/>
<dbReference type="PANTHER" id="PTHR43544:SF12">
    <property type="entry name" value="NAD(P)-BINDING ROSSMANN-FOLD SUPERFAMILY PROTEIN"/>
    <property type="match status" value="1"/>
</dbReference>
<dbReference type="SUPFAM" id="SSF51735">
    <property type="entry name" value="NAD(P)-binding Rossmann-fold domains"/>
    <property type="match status" value="1"/>
</dbReference>
<dbReference type="Gene3D" id="3.40.50.720">
    <property type="entry name" value="NAD(P)-binding Rossmann-like Domain"/>
    <property type="match status" value="1"/>
</dbReference>
<dbReference type="EMBL" id="PVTP01000007">
    <property type="protein sequence ID" value="PRY76876.1"/>
    <property type="molecule type" value="Genomic_DNA"/>
</dbReference>
<name>A0A2T0VXS2_9RHOB</name>
<evidence type="ECO:0000313" key="1">
    <source>
        <dbReference type="EMBL" id="PRY76876.1"/>
    </source>
</evidence>